<dbReference type="Proteomes" id="UP001152799">
    <property type="component" value="Chromosome 10"/>
</dbReference>
<protein>
    <recommendedName>
        <fullName evidence="3">Fas-binding factor 1 C-terminal domain-containing protein</fullName>
    </recommendedName>
</protein>
<gene>
    <name evidence="4" type="ORF">CEUTPL_LOCUS2187</name>
</gene>
<proteinExistence type="predicted"/>
<organism evidence="4 5">
    <name type="scientific">Ceutorhynchus assimilis</name>
    <name type="common">cabbage seed weevil</name>
    <dbReference type="NCBI Taxonomy" id="467358"/>
    <lineage>
        <taxon>Eukaryota</taxon>
        <taxon>Metazoa</taxon>
        <taxon>Ecdysozoa</taxon>
        <taxon>Arthropoda</taxon>
        <taxon>Hexapoda</taxon>
        <taxon>Insecta</taxon>
        <taxon>Pterygota</taxon>
        <taxon>Neoptera</taxon>
        <taxon>Endopterygota</taxon>
        <taxon>Coleoptera</taxon>
        <taxon>Polyphaga</taxon>
        <taxon>Cucujiformia</taxon>
        <taxon>Curculionidae</taxon>
        <taxon>Ceutorhynchinae</taxon>
        <taxon>Ceutorhynchus</taxon>
    </lineage>
</organism>
<reference evidence="4" key="1">
    <citation type="submission" date="2022-01" db="EMBL/GenBank/DDBJ databases">
        <authorList>
            <person name="King R."/>
        </authorList>
    </citation>
    <scope>NUCLEOTIDE SEQUENCE</scope>
</reference>
<feature type="domain" description="Fas-binding factor 1 C-terminal" evidence="3">
    <location>
        <begin position="398"/>
        <end position="820"/>
    </location>
</feature>
<dbReference type="InterPro" id="IPR049390">
    <property type="entry name" value="FBF1_C"/>
</dbReference>
<dbReference type="GO" id="GO:0097539">
    <property type="term" value="C:ciliary transition fiber"/>
    <property type="evidence" value="ECO:0007669"/>
    <property type="project" value="InterPro"/>
</dbReference>
<name>A0A9N9MFU9_9CUCU</name>
<feature type="compositionally biased region" description="Low complexity" evidence="2">
    <location>
        <begin position="251"/>
        <end position="262"/>
    </location>
</feature>
<feature type="region of interest" description="Disordered" evidence="2">
    <location>
        <begin position="1"/>
        <end position="203"/>
    </location>
</feature>
<evidence type="ECO:0000256" key="2">
    <source>
        <dbReference type="SAM" id="MobiDB-lite"/>
    </source>
</evidence>
<dbReference type="AlphaFoldDB" id="A0A9N9MFU9"/>
<keyword evidence="5" id="KW-1185">Reference proteome</keyword>
<feature type="compositionally biased region" description="Basic and acidic residues" evidence="2">
    <location>
        <begin position="109"/>
        <end position="126"/>
    </location>
</feature>
<dbReference type="InterPro" id="IPR033561">
    <property type="entry name" value="FBF1"/>
</dbReference>
<feature type="compositionally biased region" description="Acidic residues" evidence="2">
    <location>
        <begin position="1"/>
        <end position="17"/>
    </location>
</feature>
<feature type="coiled-coil region" evidence="1">
    <location>
        <begin position="646"/>
        <end position="805"/>
    </location>
</feature>
<dbReference type="GO" id="GO:0005814">
    <property type="term" value="C:centriole"/>
    <property type="evidence" value="ECO:0007669"/>
    <property type="project" value="TreeGrafter"/>
</dbReference>
<evidence type="ECO:0000259" key="3">
    <source>
        <dbReference type="Pfam" id="PF21007"/>
    </source>
</evidence>
<feature type="compositionally biased region" description="Basic and acidic residues" evidence="2">
    <location>
        <begin position="864"/>
        <end position="876"/>
    </location>
</feature>
<evidence type="ECO:0000256" key="1">
    <source>
        <dbReference type="SAM" id="Coils"/>
    </source>
</evidence>
<accession>A0A9N9MFU9</accession>
<sequence>MADFGLDNDFESDDSFFDEPKVAKKSQPTKTANKKSLEDLFGFEDGKKSEKSGPNSFENVSDKPKVRFNVDTPPEKPAPETSKNKNLDWLGTADDTQKDPLPSAKAPKPKSDIFDDTKSDSKKSFDLLDDILPQRGRRNEQAKTTSFEDILKESKAQRSGPSSLDRSGPGSLEKPLAKTESLNVILEPPVGSRRGRMGSGTGVTDMLGLFGSSGSASSEFLSKPSIEETKVTPVVRGLAHDVPDWLGRSATTTSKSETTISTEIKDSDTDVHQEEQVQKAKESKMEKSATLATNFQTNMSNLQTQESFLLVSLQLKKYEENLSEIKNQQQEILRKQENQFDKFFNKYIEKQKDIEEEMLGQQERINDHIRMLTLKGFEGEKRFPKEVTENEDNGEKNENTQLEKIIQSLKQRHEEEFFLMEESYKKQISLMEKSSEQLEHRLSQEIENISKLHTEKLENLKTQHKEEINFWTEKIENLNQKHKEELDIVRENQNRIIREVKDEFLDQIERFKEQKIRETDLFASSSEVSQKLDSSMEKLHKNEEMLEHIQEKIVNDYNILSVARERSIENKEKEILAMRLALDKCREQAEKDRSQLLALIRTLEQKISEQNQNAQEERWAMQQAAATLAARAAAFDREVDFSRASIDREREQLKSFKETLLAEQEQVTMQLTEEKLKLSAEKSRIQVSAKLVSNYEVEKVKTEAETAIQVAKELTEKLNLERSFVQRQKVELDSFRNKLMEKERELLEKEETLEEVKRTVQQKTNEDRRVIQETRHLEIRYKEKLSELQKQAISLSNREKKLAEEKLLISKERLTLYTTIKTQNACKKCPLCIAEDEKVNHKTELSGYPGTDSDIVRLRMEALEDERNSEVSREEPSSNPFYNK</sequence>
<feature type="coiled-coil region" evidence="1">
    <location>
        <begin position="532"/>
        <end position="620"/>
    </location>
</feature>
<evidence type="ECO:0000313" key="4">
    <source>
        <dbReference type="EMBL" id="CAG9761485.1"/>
    </source>
</evidence>
<dbReference type="GO" id="GO:0060271">
    <property type="term" value="P:cilium assembly"/>
    <property type="evidence" value="ECO:0007669"/>
    <property type="project" value="InterPro"/>
</dbReference>
<dbReference type="PANTHER" id="PTHR33689:SF1">
    <property type="entry name" value="FAS-BINDING FACTOR 1"/>
    <property type="match status" value="1"/>
</dbReference>
<feature type="coiled-coil region" evidence="1">
    <location>
        <begin position="435"/>
        <end position="503"/>
    </location>
</feature>
<feature type="compositionally biased region" description="Basic and acidic residues" evidence="2">
    <location>
        <begin position="73"/>
        <end position="86"/>
    </location>
</feature>
<keyword evidence="1" id="KW-0175">Coiled coil</keyword>
<dbReference type="PANTHER" id="PTHR33689">
    <property type="entry name" value="FAS-BINDING FACTOR 1"/>
    <property type="match status" value="1"/>
</dbReference>
<dbReference type="OrthoDB" id="8195456at2759"/>
<feature type="region of interest" description="Disordered" evidence="2">
    <location>
        <begin position="864"/>
        <end position="884"/>
    </location>
</feature>
<feature type="region of interest" description="Disordered" evidence="2">
    <location>
        <begin position="247"/>
        <end position="271"/>
    </location>
</feature>
<dbReference type="GO" id="GO:0090162">
    <property type="term" value="P:establishment of epithelial cell polarity"/>
    <property type="evidence" value="ECO:0007669"/>
    <property type="project" value="InterPro"/>
</dbReference>
<dbReference type="EMBL" id="OU892286">
    <property type="protein sequence ID" value="CAG9761485.1"/>
    <property type="molecule type" value="Genomic_DNA"/>
</dbReference>
<dbReference type="Pfam" id="PF21007">
    <property type="entry name" value="FBF1"/>
    <property type="match status" value="1"/>
</dbReference>
<evidence type="ECO:0000313" key="5">
    <source>
        <dbReference type="Proteomes" id="UP001152799"/>
    </source>
</evidence>
<dbReference type="GO" id="GO:0036064">
    <property type="term" value="C:ciliary basal body"/>
    <property type="evidence" value="ECO:0007669"/>
    <property type="project" value="TreeGrafter"/>
</dbReference>